<keyword evidence="3" id="KW-1185">Reference proteome</keyword>
<dbReference type="OrthoDB" id="5860380at2759"/>
<evidence type="ECO:0000313" key="3">
    <source>
        <dbReference type="Proteomes" id="UP000024635"/>
    </source>
</evidence>
<reference evidence="3" key="1">
    <citation type="journal article" date="2015" name="Nat. Genet.">
        <title>The genome and transcriptome of the zoonotic hookworm Ancylostoma ceylanicum identify infection-specific gene families.</title>
        <authorList>
            <person name="Schwarz E.M."/>
            <person name="Hu Y."/>
            <person name="Antoshechkin I."/>
            <person name="Miller M.M."/>
            <person name="Sternberg P.W."/>
            <person name="Aroian R.V."/>
        </authorList>
    </citation>
    <scope>NUCLEOTIDE SEQUENCE</scope>
    <source>
        <strain evidence="3">HY135</strain>
    </source>
</reference>
<dbReference type="CDD" id="cd06080">
    <property type="entry name" value="PWWP_MUM1-like"/>
    <property type="match status" value="1"/>
</dbReference>
<dbReference type="STRING" id="53326.A0A016UE85"/>
<evidence type="ECO:0000256" key="1">
    <source>
        <dbReference type="SAM" id="MobiDB-lite"/>
    </source>
</evidence>
<dbReference type="SUPFAM" id="SSF63748">
    <property type="entry name" value="Tudor/PWWP/MBT"/>
    <property type="match status" value="1"/>
</dbReference>
<gene>
    <name evidence="2" type="primary">Acey_s0043.g726</name>
    <name evidence="2" type="synonym">Acey-F43G9.4</name>
    <name evidence="2" type="ORF">Y032_0043g726</name>
</gene>
<evidence type="ECO:0008006" key="4">
    <source>
        <dbReference type="Google" id="ProtNLM"/>
    </source>
</evidence>
<feature type="region of interest" description="Disordered" evidence="1">
    <location>
        <begin position="229"/>
        <end position="275"/>
    </location>
</feature>
<dbReference type="AlphaFoldDB" id="A0A016UE85"/>
<feature type="region of interest" description="Disordered" evidence="1">
    <location>
        <begin position="386"/>
        <end position="410"/>
    </location>
</feature>
<dbReference type="InterPro" id="IPR035504">
    <property type="entry name" value="MUM1-like_PWWP"/>
</dbReference>
<proteinExistence type="predicted"/>
<dbReference type="Proteomes" id="UP000024635">
    <property type="component" value="Unassembled WGS sequence"/>
</dbReference>
<organism evidence="2 3">
    <name type="scientific">Ancylostoma ceylanicum</name>
    <dbReference type="NCBI Taxonomy" id="53326"/>
    <lineage>
        <taxon>Eukaryota</taxon>
        <taxon>Metazoa</taxon>
        <taxon>Ecdysozoa</taxon>
        <taxon>Nematoda</taxon>
        <taxon>Chromadorea</taxon>
        <taxon>Rhabditida</taxon>
        <taxon>Rhabditina</taxon>
        <taxon>Rhabditomorpha</taxon>
        <taxon>Strongyloidea</taxon>
        <taxon>Ancylostomatidae</taxon>
        <taxon>Ancylostomatinae</taxon>
        <taxon>Ancylostoma</taxon>
    </lineage>
</organism>
<protein>
    <recommendedName>
        <fullName evidence="4">PWWP domain-containing protein</fullName>
    </recommendedName>
</protein>
<feature type="region of interest" description="Disordered" evidence="1">
    <location>
        <begin position="126"/>
        <end position="209"/>
    </location>
</feature>
<name>A0A016UE85_9BILA</name>
<accession>A0A016UE85</accession>
<dbReference type="EMBL" id="JARK01001379">
    <property type="protein sequence ID" value="EYC13465.1"/>
    <property type="molecule type" value="Genomic_DNA"/>
</dbReference>
<feature type="compositionally biased region" description="Low complexity" evidence="1">
    <location>
        <begin position="386"/>
        <end position="404"/>
    </location>
</feature>
<feature type="compositionally biased region" description="Low complexity" evidence="1">
    <location>
        <begin position="257"/>
        <end position="275"/>
    </location>
</feature>
<comment type="caution">
    <text evidence="2">The sequence shown here is derived from an EMBL/GenBank/DDBJ whole genome shotgun (WGS) entry which is preliminary data.</text>
</comment>
<evidence type="ECO:0000313" key="2">
    <source>
        <dbReference type="EMBL" id="EYC13465.1"/>
    </source>
</evidence>
<sequence>MMSKVLTYKNPRLLYSSYGYIRNGAIMVKSSSAIRKGDVVWAPYRRDPLWPALVRNSYPKKVTYVFFPLPSADVSEALKKAPTFSCLPKHVRALSLDDVLPSSSKNDLKNAVKLAKQYLKSKGLTRGSDAPLHFNKPTSTESVQKEPEVPTEMEESTQEKVSNVETNKEESLQEESLDVDVNPPAAENQGEETNLNETCSEENPEVETKPEGEILVDVKLLPKQDPVARATVKRKASTEESLNLAKRQPVHHSPPRASAFAADSTTHSDTSPSPDLLAPTIFREAIAILERVWTTSLVQGYVTPPRANLRFEMRTGGLLSDHETDSLFDLIFTWVRDREHDAYFLPGVHLVFEVLMPEVIIQSLVLSRGISRDAAERMVRVTHSESITSSSSSSCEPSYSHSPSTAFNNG</sequence>